<sequence>MTPEEIEAWLLEQPFVLAYMILLLLGSLVSFIVLILKVGRARRIGTHTVSPWPLKTSDFALFMVTLTLWFVLSGAMLMQFYSWMSGEGSEPGTGMMVMGGILLQAGMLYVFLRFRFHFRSANEGPISPKIISLGQSLFLGLFYFLASLPVVYGVGVAWNGLLEYLRQQGFDINLPLQDAVVLFQEASSPIVFVGLILLAVVVAPVVEETVFRAGIYRFFKGKTSVALSLLISGTLFGLVHGNVQSLPGLVAVGVCLGFAYELSGSIRVPIFFHAFFNLNSIIWILLLPANVTG</sequence>
<accession>A0A6B2M376</accession>
<feature type="transmembrane region" description="Helical" evidence="1">
    <location>
        <begin position="186"/>
        <end position="206"/>
    </location>
</feature>
<keyword evidence="4" id="KW-1185">Reference proteome</keyword>
<organism evidence="3 4">
    <name type="scientific">Oceanipulchritudo coccoides</name>
    <dbReference type="NCBI Taxonomy" id="2706888"/>
    <lineage>
        <taxon>Bacteria</taxon>
        <taxon>Pseudomonadati</taxon>
        <taxon>Verrucomicrobiota</taxon>
        <taxon>Opitutia</taxon>
        <taxon>Puniceicoccales</taxon>
        <taxon>Oceanipulchritudinaceae</taxon>
        <taxon>Oceanipulchritudo</taxon>
    </lineage>
</organism>
<feature type="domain" description="CAAX prenyl protease 2/Lysostaphin resistance protein A-like" evidence="2">
    <location>
        <begin position="192"/>
        <end position="278"/>
    </location>
</feature>
<evidence type="ECO:0000313" key="4">
    <source>
        <dbReference type="Proteomes" id="UP000478417"/>
    </source>
</evidence>
<evidence type="ECO:0000259" key="2">
    <source>
        <dbReference type="Pfam" id="PF02517"/>
    </source>
</evidence>
<dbReference type="Pfam" id="PF02517">
    <property type="entry name" value="Rce1-like"/>
    <property type="match status" value="1"/>
</dbReference>
<dbReference type="EMBL" id="JAAGNX010000003">
    <property type="protein sequence ID" value="NDV63461.1"/>
    <property type="molecule type" value="Genomic_DNA"/>
</dbReference>
<protein>
    <submittedName>
        <fullName evidence="3">CPBP family intramembrane metalloprotease</fullName>
    </submittedName>
</protein>
<keyword evidence="3" id="KW-0645">Protease</keyword>
<dbReference type="RefSeq" id="WP_163967033.1">
    <property type="nucleotide sequence ID" value="NZ_JAAGNX010000003.1"/>
</dbReference>
<dbReference type="GO" id="GO:0008237">
    <property type="term" value="F:metallopeptidase activity"/>
    <property type="evidence" value="ECO:0007669"/>
    <property type="project" value="UniProtKB-KW"/>
</dbReference>
<keyword evidence="3" id="KW-0378">Hydrolase</keyword>
<dbReference type="GO" id="GO:0004175">
    <property type="term" value="F:endopeptidase activity"/>
    <property type="evidence" value="ECO:0007669"/>
    <property type="project" value="UniProtKB-ARBA"/>
</dbReference>
<proteinExistence type="predicted"/>
<gene>
    <name evidence="3" type="ORF">G0Q06_13430</name>
</gene>
<name>A0A6B2M376_9BACT</name>
<feature type="transmembrane region" description="Helical" evidence="1">
    <location>
        <begin position="16"/>
        <end position="38"/>
    </location>
</feature>
<keyword evidence="1" id="KW-0812">Transmembrane</keyword>
<evidence type="ECO:0000256" key="1">
    <source>
        <dbReference type="SAM" id="Phobius"/>
    </source>
</evidence>
<feature type="transmembrane region" description="Helical" evidence="1">
    <location>
        <begin position="59"/>
        <end position="81"/>
    </location>
</feature>
<feature type="transmembrane region" description="Helical" evidence="1">
    <location>
        <begin position="218"/>
        <end position="239"/>
    </location>
</feature>
<keyword evidence="1" id="KW-0472">Membrane</keyword>
<dbReference type="GO" id="GO:0080120">
    <property type="term" value="P:CAAX-box protein maturation"/>
    <property type="evidence" value="ECO:0007669"/>
    <property type="project" value="UniProtKB-ARBA"/>
</dbReference>
<dbReference type="AlphaFoldDB" id="A0A6B2M376"/>
<feature type="transmembrane region" description="Helical" evidence="1">
    <location>
        <begin position="270"/>
        <end position="289"/>
    </location>
</feature>
<keyword evidence="3" id="KW-0482">Metalloprotease</keyword>
<dbReference type="InterPro" id="IPR003675">
    <property type="entry name" value="Rce1/LyrA-like_dom"/>
</dbReference>
<comment type="caution">
    <text evidence="3">The sequence shown here is derived from an EMBL/GenBank/DDBJ whole genome shotgun (WGS) entry which is preliminary data.</text>
</comment>
<dbReference type="GO" id="GO:0006508">
    <property type="term" value="P:proteolysis"/>
    <property type="evidence" value="ECO:0007669"/>
    <property type="project" value="UniProtKB-KW"/>
</dbReference>
<feature type="transmembrane region" description="Helical" evidence="1">
    <location>
        <begin position="93"/>
        <end position="116"/>
    </location>
</feature>
<dbReference type="Proteomes" id="UP000478417">
    <property type="component" value="Unassembled WGS sequence"/>
</dbReference>
<keyword evidence="1" id="KW-1133">Transmembrane helix</keyword>
<reference evidence="3 4" key="1">
    <citation type="submission" date="2020-02" db="EMBL/GenBank/DDBJ databases">
        <title>Albibacoteraceae fam. nov., the first described family within the subdivision 4 Verrucomicrobia.</title>
        <authorList>
            <person name="Xi F."/>
        </authorList>
    </citation>
    <scope>NUCLEOTIDE SEQUENCE [LARGE SCALE GENOMIC DNA]</scope>
    <source>
        <strain evidence="3 4">CK1056</strain>
    </source>
</reference>
<feature type="transmembrane region" description="Helical" evidence="1">
    <location>
        <begin position="137"/>
        <end position="158"/>
    </location>
</feature>
<evidence type="ECO:0000313" key="3">
    <source>
        <dbReference type="EMBL" id="NDV63461.1"/>
    </source>
</evidence>